<organism evidence="11 12">
    <name type="scientific">Nephila pilipes</name>
    <name type="common">Giant wood spider</name>
    <name type="synonym">Nephila maculata</name>
    <dbReference type="NCBI Taxonomy" id="299642"/>
    <lineage>
        <taxon>Eukaryota</taxon>
        <taxon>Metazoa</taxon>
        <taxon>Ecdysozoa</taxon>
        <taxon>Arthropoda</taxon>
        <taxon>Chelicerata</taxon>
        <taxon>Arachnida</taxon>
        <taxon>Araneae</taxon>
        <taxon>Araneomorphae</taxon>
        <taxon>Entelegynae</taxon>
        <taxon>Araneoidea</taxon>
        <taxon>Nephilidae</taxon>
        <taxon>Nephila</taxon>
    </lineage>
</organism>
<proteinExistence type="inferred from homology"/>
<keyword evidence="4 9" id="KW-1133">Transmembrane helix</keyword>
<evidence type="ECO:0000313" key="12">
    <source>
        <dbReference type="Proteomes" id="UP000887013"/>
    </source>
</evidence>
<evidence type="ECO:0000256" key="7">
    <source>
        <dbReference type="ARBA" id="ARBA00023170"/>
    </source>
</evidence>
<feature type="transmembrane region" description="Helical" evidence="9">
    <location>
        <begin position="49"/>
        <end position="71"/>
    </location>
</feature>
<name>A0A8X6PQC9_NEPPI</name>
<keyword evidence="8" id="KW-0807">Transducer</keyword>
<evidence type="ECO:0000259" key="10">
    <source>
        <dbReference type="PROSITE" id="PS50262"/>
    </source>
</evidence>
<feature type="transmembrane region" description="Helical" evidence="9">
    <location>
        <begin position="162"/>
        <end position="181"/>
    </location>
</feature>
<evidence type="ECO:0000256" key="1">
    <source>
        <dbReference type="ARBA" id="ARBA00004141"/>
    </source>
</evidence>
<dbReference type="PANTHER" id="PTHR45695:SF9">
    <property type="entry name" value="LEUCOKININ RECEPTOR"/>
    <property type="match status" value="1"/>
</dbReference>
<feature type="transmembrane region" description="Helical" evidence="9">
    <location>
        <begin position="122"/>
        <end position="141"/>
    </location>
</feature>
<feature type="transmembrane region" description="Helical" evidence="9">
    <location>
        <begin position="262"/>
        <end position="286"/>
    </location>
</feature>
<feature type="transmembrane region" description="Helical" evidence="9">
    <location>
        <begin position="220"/>
        <end position="241"/>
    </location>
</feature>
<dbReference type="AlphaFoldDB" id="A0A8X6PQC9"/>
<keyword evidence="6 9" id="KW-0472">Membrane</keyword>
<dbReference type="PROSITE" id="PS50262">
    <property type="entry name" value="G_PROTEIN_RECEP_F1_2"/>
    <property type="match status" value="1"/>
</dbReference>
<dbReference type="OrthoDB" id="5975505at2759"/>
<dbReference type="GO" id="GO:0004930">
    <property type="term" value="F:G protein-coupled receptor activity"/>
    <property type="evidence" value="ECO:0007669"/>
    <property type="project" value="UniProtKB-KW"/>
</dbReference>
<feature type="domain" description="G-protein coupled receptors family 1 profile" evidence="10">
    <location>
        <begin position="61"/>
        <end position="325"/>
    </location>
</feature>
<evidence type="ECO:0000256" key="9">
    <source>
        <dbReference type="SAM" id="Phobius"/>
    </source>
</evidence>
<dbReference type="SUPFAM" id="SSF81321">
    <property type="entry name" value="Family A G protein-coupled receptor-like"/>
    <property type="match status" value="1"/>
</dbReference>
<evidence type="ECO:0000313" key="11">
    <source>
        <dbReference type="EMBL" id="GFT79776.1"/>
    </source>
</evidence>
<comment type="similarity">
    <text evidence="2">Belongs to the G-protein coupled receptor 1 family.</text>
</comment>
<dbReference type="GO" id="GO:0005886">
    <property type="term" value="C:plasma membrane"/>
    <property type="evidence" value="ECO:0007669"/>
    <property type="project" value="TreeGrafter"/>
</dbReference>
<evidence type="ECO:0000256" key="3">
    <source>
        <dbReference type="ARBA" id="ARBA00022692"/>
    </source>
</evidence>
<comment type="caution">
    <text evidence="11">The sequence shown here is derived from an EMBL/GenBank/DDBJ whole genome shotgun (WGS) entry which is preliminary data.</text>
</comment>
<keyword evidence="5" id="KW-0297">G-protein coupled receptor</keyword>
<evidence type="ECO:0000256" key="6">
    <source>
        <dbReference type="ARBA" id="ARBA00023136"/>
    </source>
</evidence>
<dbReference type="Pfam" id="PF00001">
    <property type="entry name" value="7tm_1"/>
    <property type="match status" value="1"/>
</dbReference>
<evidence type="ECO:0000256" key="5">
    <source>
        <dbReference type="ARBA" id="ARBA00023040"/>
    </source>
</evidence>
<dbReference type="PANTHER" id="PTHR45695">
    <property type="entry name" value="LEUCOKININ RECEPTOR-RELATED"/>
    <property type="match status" value="1"/>
</dbReference>
<keyword evidence="12" id="KW-1185">Reference proteome</keyword>
<dbReference type="InterPro" id="IPR000276">
    <property type="entry name" value="GPCR_Rhodpsn"/>
</dbReference>
<evidence type="ECO:0000256" key="2">
    <source>
        <dbReference type="ARBA" id="ARBA00010663"/>
    </source>
</evidence>
<keyword evidence="7 11" id="KW-0675">Receptor</keyword>
<dbReference type="Proteomes" id="UP000887013">
    <property type="component" value="Unassembled WGS sequence"/>
</dbReference>
<dbReference type="EMBL" id="BMAW01022841">
    <property type="protein sequence ID" value="GFT79776.1"/>
    <property type="molecule type" value="Genomic_DNA"/>
</dbReference>
<reference evidence="11" key="1">
    <citation type="submission" date="2020-08" db="EMBL/GenBank/DDBJ databases">
        <title>Multicomponent nature underlies the extraordinary mechanical properties of spider dragline silk.</title>
        <authorList>
            <person name="Kono N."/>
            <person name="Nakamura H."/>
            <person name="Mori M."/>
            <person name="Yoshida Y."/>
            <person name="Ohtoshi R."/>
            <person name="Malay A.D."/>
            <person name="Moran D.A.P."/>
            <person name="Tomita M."/>
            <person name="Numata K."/>
            <person name="Arakawa K."/>
        </authorList>
    </citation>
    <scope>NUCLEOTIDE SEQUENCE</scope>
</reference>
<dbReference type="Gene3D" id="1.20.1070.10">
    <property type="entry name" value="Rhodopsin 7-helix transmembrane proteins"/>
    <property type="match status" value="1"/>
</dbReference>
<gene>
    <name evidence="11" type="primary">NPY2R</name>
    <name evidence="11" type="ORF">NPIL_673091</name>
</gene>
<dbReference type="CDD" id="cd00637">
    <property type="entry name" value="7tm_classA_rhodopsin-like"/>
    <property type="match status" value="1"/>
</dbReference>
<evidence type="ECO:0000256" key="4">
    <source>
        <dbReference type="ARBA" id="ARBA00022989"/>
    </source>
</evidence>
<comment type="subcellular location">
    <subcellularLocation>
        <location evidence="1">Membrane</location>
        <topology evidence="1">Multi-pass membrane protein</topology>
    </subcellularLocation>
</comment>
<feature type="transmembrane region" description="Helical" evidence="9">
    <location>
        <begin position="83"/>
        <end position="102"/>
    </location>
</feature>
<feature type="transmembrane region" description="Helical" evidence="9">
    <location>
        <begin position="306"/>
        <end position="328"/>
    </location>
</feature>
<keyword evidence="3 9" id="KW-0812">Transmembrane</keyword>
<dbReference type="InterPro" id="IPR017452">
    <property type="entry name" value="GPCR_Rhodpsn_7TM"/>
</dbReference>
<protein>
    <submittedName>
        <fullName evidence="11">Neuropeptide Y receptor type 2</fullName>
    </submittedName>
</protein>
<accession>A0A8X6PQC9</accession>
<evidence type="ECO:0000256" key="8">
    <source>
        <dbReference type="ARBA" id="ARBA00023224"/>
    </source>
</evidence>
<sequence>MNPLNIQFAKENFEDKVNGSDFEQNFTEFDFSEEAPTDYLWWEVYLKTFVFTVILLVALTGNLLVITTLIIDRSMRTTVNYYVANLAAADLVLSAGFMWIPLSNSITRPSYSLGTLICKLEHFVQTTCLTATALTLTAIVYKQLKAVTFPLQARITQHRNGMVIGSIWTVSVLVSIPILLVKKYGNYQGRNFPEVSCDDDWDSLFATYPLKQLYYTLKTIILFFLPAAVMIVLYLIIVCQLHGFQVPGETKSNIYQQAKKKVIKMACIVLVIFIACWSPMQAATLYSKVWLSGTQHGELPSWFHHFQYASMLLVHFNCAANPFLYAVLRKDFRESLWSILKCKVTRQPRRPSKYMTLKSYK</sequence>
<dbReference type="PRINTS" id="PR00237">
    <property type="entry name" value="GPCRRHODOPSN"/>
</dbReference>